<dbReference type="STRING" id="324602.Caur_3225"/>
<dbReference type="RefSeq" id="WP_012259069.1">
    <property type="nucleotide sequence ID" value="NC_010175.1"/>
</dbReference>
<dbReference type="InterPro" id="IPR043519">
    <property type="entry name" value="NT_sf"/>
</dbReference>
<dbReference type="Pfam" id="PF22600">
    <property type="entry name" value="MTPAP-like_central"/>
    <property type="match status" value="1"/>
</dbReference>
<dbReference type="AlphaFoldDB" id="A9WIC4"/>
<dbReference type="PATRIC" id="fig|324602.8.peg.3643"/>
<proteinExistence type="predicted"/>
<dbReference type="InParanoid" id="A9WIC4"/>
<dbReference type="InterPro" id="IPR054708">
    <property type="entry name" value="MTPAP-like_central"/>
</dbReference>
<dbReference type="eggNOG" id="COG1669">
    <property type="taxonomic scope" value="Bacteria"/>
</dbReference>
<name>A9WIC4_CHLAA</name>
<evidence type="ECO:0000313" key="3">
    <source>
        <dbReference type="Proteomes" id="UP000002008"/>
    </source>
</evidence>
<dbReference type="SUPFAM" id="SSF81301">
    <property type="entry name" value="Nucleotidyltransferase"/>
    <property type="match status" value="1"/>
</dbReference>
<keyword evidence="3" id="KW-1185">Reference proteome</keyword>
<gene>
    <name evidence="2" type="ordered locus">Caur_3225</name>
</gene>
<protein>
    <submittedName>
        <fullName evidence="2">DNA polymerase, beta domain protein region</fullName>
    </submittedName>
</protein>
<reference evidence="3" key="1">
    <citation type="journal article" date="2011" name="BMC Genomics">
        <title>Complete genome sequence of the filamentous anoxygenic phototrophic bacterium Chloroflexus aurantiacus.</title>
        <authorList>
            <person name="Tang K.H."/>
            <person name="Barry K."/>
            <person name="Chertkov O."/>
            <person name="Dalin E."/>
            <person name="Han C.S."/>
            <person name="Hauser L.J."/>
            <person name="Honchak B.M."/>
            <person name="Karbach L.E."/>
            <person name="Land M.L."/>
            <person name="Lapidus A."/>
            <person name="Larimer F.W."/>
            <person name="Mikhailova N."/>
            <person name="Pitluck S."/>
            <person name="Pierson B.K."/>
            <person name="Blankenship R.E."/>
        </authorList>
    </citation>
    <scope>NUCLEOTIDE SEQUENCE [LARGE SCALE GENOMIC DNA]</scope>
    <source>
        <strain evidence="3">ATCC 29366 / DSM 635 / J-10-fl</strain>
    </source>
</reference>
<dbReference type="Proteomes" id="UP000002008">
    <property type="component" value="Chromosome"/>
</dbReference>
<dbReference type="Gene3D" id="3.30.460.10">
    <property type="entry name" value="Beta Polymerase, domain 2"/>
    <property type="match status" value="1"/>
</dbReference>
<dbReference type="EnsemblBacteria" id="ABY36416">
    <property type="protein sequence ID" value="ABY36416"/>
    <property type="gene ID" value="Caur_3225"/>
</dbReference>
<dbReference type="CDD" id="cd05403">
    <property type="entry name" value="NT_KNTase_like"/>
    <property type="match status" value="1"/>
</dbReference>
<dbReference type="EMBL" id="CP000909">
    <property type="protein sequence ID" value="ABY36416.1"/>
    <property type="molecule type" value="Genomic_DNA"/>
</dbReference>
<accession>A9WIC4</accession>
<dbReference type="KEGG" id="cau:Caur_3225"/>
<evidence type="ECO:0000259" key="1">
    <source>
        <dbReference type="Pfam" id="PF22600"/>
    </source>
</evidence>
<dbReference type="HOGENOM" id="CLU_130257_9_2_0"/>
<evidence type="ECO:0000313" key="2">
    <source>
        <dbReference type="EMBL" id="ABY36416.1"/>
    </source>
</evidence>
<feature type="domain" description="Poly(A) RNA polymerase mitochondrial-like central palm" evidence="1">
    <location>
        <begin position="20"/>
        <end position="72"/>
    </location>
</feature>
<sequence length="120" mass="13471">MPSNTPKPSSHSVVIKSVDRARIEQAVEQYIARLRSEHPQIERVIWFGSWVNGLPSPGSDVDLCLIVSATDKPPRERVADFLPVGFPVGIDLFVYTREEFARLQEVHPGWHASIIAGREL</sequence>
<organism evidence="2 3">
    <name type="scientific">Chloroflexus aurantiacus (strain ATCC 29366 / DSM 635 / J-10-fl)</name>
    <dbReference type="NCBI Taxonomy" id="324602"/>
    <lineage>
        <taxon>Bacteria</taxon>
        <taxon>Bacillati</taxon>
        <taxon>Chloroflexota</taxon>
        <taxon>Chloroflexia</taxon>
        <taxon>Chloroflexales</taxon>
        <taxon>Chloroflexineae</taxon>
        <taxon>Chloroflexaceae</taxon>
        <taxon>Chloroflexus</taxon>
    </lineage>
</organism>